<feature type="chain" id="PRO_5045514965" evidence="2">
    <location>
        <begin position="19"/>
        <end position="136"/>
    </location>
</feature>
<sequence>MLFRPAYLILGLLAAVQAAPLDTSTSSEASKSHLDARKAPKTSNGAPQLAQQAAPRMPFLIFVRFSANPASRNIDVPVQVIDRLVVHFQSTLPVSREQIGFAAGSVWTHPGTQDPSDFEWFEVANPDNGWHPAHLD</sequence>
<evidence type="ECO:0000313" key="3">
    <source>
        <dbReference type="EMBL" id="KAJ4500819.1"/>
    </source>
</evidence>
<proteinExistence type="predicted"/>
<evidence type="ECO:0000256" key="1">
    <source>
        <dbReference type="SAM" id="MobiDB-lite"/>
    </source>
</evidence>
<organism evidence="3 4">
    <name type="scientific">Lentinula lateritia</name>
    <dbReference type="NCBI Taxonomy" id="40482"/>
    <lineage>
        <taxon>Eukaryota</taxon>
        <taxon>Fungi</taxon>
        <taxon>Dikarya</taxon>
        <taxon>Basidiomycota</taxon>
        <taxon>Agaricomycotina</taxon>
        <taxon>Agaricomycetes</taxon>
        <taxon>Agaricomycetidae</taxon>
        <taxon>Agaricales</taxon>
        <taxon>Marasmiineae</taxon>
        <taxon>Omphalotaceae</taxon>
        <taxon>Lentinula</taxon>
    </lineage>
</organism>
<feature type="compositionally biased region" description="Polar residues" evidence="1">
    <location>
        <begin position="41"/>
        <end position="51"/>
    </location>
</feature>
<feature type="region of interest" description="Disordered" evidence="1">
    <location>
        <begin position="24"/>
        <end position="51"/>
    </location>
</feature>
<protein>
    <submittedName>
        <fullName evidence="3">Uncharacterized protein</fullName>
    </submittedName>
</protein>
<dbReference type="EMBL" id="JANVFT010000004">
    <property type="protein sequence ID" value="KAJ4500819.1"/>
    <property type="molecule type" value="Genomic_DNA"/>
</dbReference>
<accession>A0ABQ8W004</accession>
<keyword evidence="2" id="KW-0732">Signal</keyword>
<reference evidence="3" key="1">
    <citation type="submission" date="2022-08" db="EMBL/GenBank/DDBJ databases">
        <title>A Global Phylogenomic Analysis of the Shiitake Genus Lentinula.</title>
        <authorList>
            <consortium name="DOE Joint Genome Institute"/>
            <person name="Sierra-Patev S."/>
            <person name="Min B."/>
            <person name="Naranjo-Ortiz M."/>
            <person name="Looney B."/>
            <person name="Konkel Z."/>
            <person name="Slot J.C."/>
            <person name="Sakamoto Y."/>
            <person name="Steenwyk J.L."/>
            <person name="Rokas A."/>
            <person name="Carro J."/>
            <person name="Camarero S."/>
            <person name="Ferreira P."/>
            <person name="Molpeceres G."/>
            <person name="Ruiz-Duenas F.J."/>
            <person name="Serrano A."/>
            <person name="Henrissat B."/>
            <person name="Drula E."/>
            <person name="Hughes K.W."/>
            <person name="Mata J.L."/>
            <person name="Ishikawa N.K."/>
            <person name="Vargas-Isla R."/>
            <person name="Ushijima S."/>
            <person name="Smith C.A."/>
            <person name="Ahrendt S."/>
            <person name="Andreopoulos W."/>
            <person name="He G."/>
            <person name="Labutti K."/>
            <person name="Lipzen A."/>
            <person name="Ng V."/>
            <person name="Riley R."/>
            <person name="Sandor L."/>
            <person name="Barry K."/>
            <person name="Martinez A.T."/>
            <person name="Xiao Y."/>
            <person name="Gibbons J.G."/>
            <person name="Terashima K."/>
            <person name="Grigoriev I.V."/>
            <person name="Hibbett D.S."/>
        </authorList>
    </citation>
    <scope>NUCLEOTIDE SEQUENCE</scope>
    <source>
        <strain evidence="3">RHP3577 ss4</strain>
    </source>
</reference>
<evidence type="ECO:0000256" key="2">
    <source>
        <dbReference type="SAM" id="SignalP"/>
    </source>
</evidence>
<dbReference type="Proteomes" id="UP001150217">
    <property type="component" value="Unassembled WGS sequence"/>
</dbReference>
<feature type="signal peptide" evidence="2">
    <location>
        <begin position="1"/>
        <end position="18"/>
    </location>
</feature>
<keyword evidence="4" id="KW-1185">Reference proteome</keyword>
<evidence type="ECO:0000313" key="4">
    <source>
        <dbReference type="Proteomes" id="UP001150217"/>
    </source>
</evidence>
<comment type="caution">
    <text evidence="3">The sequence shown here is derived from an EMBL/GenBank/DDBJ whole genome shotgun (WGS) entry which is preliminary data.</text>
</comment>
<gene>
    <name evidence="3" type="ORF">C8R41DRAFT_862933</name>
</gene>
<name>A0ABQ8W004_9AGAR</name>